<evidence type="ECO:0000259" key="6">
    <source>
        <dbReference type="Pfam" id="PF04893"/>
    </source>
</evidence>
<evidence type="ECO:0000313" key="7">
    <source>
        <dbReference type="EMBL" id="ERJ11738.1"/>
    </source>
</evidence>
<dbReference type="OrthoDB" id="359441at2"/>
<keyword evidence="4 5" id="KW-0472">Membrane</keyword>
<protein>
    <submittedName>
        <fullName evidence="7">NHL repeat containing protein</fullName>
    </submittedName>
</protein>
<feature type="domain" description="Yip1" evidence="6">
    <location>
        <begin position="13"/>
        <end position="180"/>
    </location>
</feature>
<dbReference type="InParanoid" id="F7PUD3"/>
<reference evidence="7 8" key="2">
    <citation type="journal article" date="2013" name="PLoS ONE">
        <title>INDIGO - INtegrated Data Warehouse of MIcrobial GenOmes with Examples from the Red Sea Extremophiles.</title>
        <authorList>
            <person name="Alam I."/>
            <person name="Antunes A."/>
            <person name="Kamau A.A."/>
            <person name="Ba Alawi W."/>
            <person name="Kalkatawi M."/>
            <person name="Stingl U."/>
            <person name="Bajic V.B."/>
        </authorList>
    </citation>
    <scope>NUCLEOTIDE SEQUENCE [LARGE SCALE GENOMIC DNA]</scope>
    <source>
        <strain evidence="7 8">SSD-17B</strain>
    </source>
</reference>
<dbReference type="Proteomes" id="UP000005707">
    <property type="component" value="Unassembled WGS sequence"/>
</dbReference>
<dbReference type="GO" id="GO:0016020">
    <property type="term" value="C:membrane"/>
    <property type="evidence" value="ECO:0007669"/>
    <property type="project" value="UniProtKB-SubCell"/>
</dbReference>
<dbReference type="AlphaFoldDB" id="F7PUD3"/>
<dbReference type="InterPro" id="IPR006977">
    <property type="entry name" value="Yip1_dom"/>
</dbReference>
<feature type="transmembrane region" description="Helical" evidence="5">
    <location>
        <begin position="71"/>
        <end position="92"/>
    </location>
</feature>
<evidence type="ECO:0000256" key="5">
    <source>
        <dbReference type="SAM" id="Phobius"/>
    </source>
</evidence>
<keyword evidence="8" id="KW-1185">Reference proteome</keyword>
<dbReference type="STRING" id="1033810.HLPCO_002221"/>
<accession>F7PUD3</accession>
<feature type="transmembrane region" description="Helical" evidence="5">
    <location>
        <begin position="104"/>
        <end position="127"/>
    </location>
</feature>
<evidence type="ECO:0000256" key="1">
    <source>
        <dbReference type="ARBA" id="ARBA00004141"/>
    </source>
</evidence>
<sequence length="208" mass="24152">MKKEDLWTFPLYILMHPIDGFDEFKRYKRGKLYVAITFLVLMALLSILKYQYTGFIVNENNPQDLNSIKEIAYILAPLLIFVIGNWSVTTLLDGKGKLKEIFMMTCYALFPMIVIGYINIIISNIVSIPEADFYYLFNGFGIFLTAYMLFIGLIVIHEYTLMKSLLTILFTIVAMGVLIFIGLLFFDLIQQIFGFLYAIIKEISLRYF</sequence>
<proteinExistence type="predicted"/>
<evidence type="ECO:0000313" key="8">
    <source>
        <dbReference type="Proteomes" id="UP000005707"/>
    </source>
</evidence>
<name>F7PUD3_9MOLU</name>
<comment type="caution">
    <text evidence="7">The sequence shown here is derived from an EMBL/GenBank/DDBJ whole genome shotgun (WGS) entry which is preliminary data.</text>
</comment>
<feature type="transmembrane region" description="Helical" evidence="5">
    <location>
        <begin position="168"/>
        <end position="200"/>
    </location>
</feature>
<evidence type="ECO:0000256" key="2">
    <source>
        <dbReference type="ARBA" id="ARBA00022692"/>
    </source>
</evidence>
<keyword evidence="2 5" id="KW-0812">Transmembrane</keyword>
<dbReference type="Pfam" id="PF04893">
    <property type="entry name" value="Yip1"/>
    <property type="match status" value="1"/>
</dbReference>
<gene>
    <name evidence="7" type="ORF">HLPCO_002221</name>
</gene>
<organism evidence="7 8">
    <name type="scientific">Haloplasma contractile SSD-17B</name>
    <dbReference type="NCBI Taxonomy" id="1033810"/>
    <lineage>
        <taxon>Bacteria</taxon>
        <taxon>Bacillati</taxon>
        <taxon>Mycoplasmatota</taxon>
        <taxon>Mollicutes</taxon>
        <taxon>Haloplasmatales</taxon>
        <taxon>Haloplasmataceae</taxon>
        <taxon>Haloplasma</taxon>
    </lineage>
</organism>
<dbReference type="EMBL" id="AFNU02000008">
    <property type="protein sequence ID" value="ERJ11738.1"/>
    <property type="molecule type" value="Genomic_DNA"/>
</dbReference>
<feature type="transmembrane region" description="Helical" evidence="5">
    <location>
        <begin position="133"/>
        <end position="156"/>
    </location>
</feature>
<feature type="transmembrane region" description="Helical" evidence="5">
    <location>
        <begin position="32"/>
        <end position="51"/>
    </location>
</feature>
<keyword evidence="3 5" id="KW-1133">Transmembrane helix</keyword>
<evidence type="ECO:0000256" key="3">
    <source>
        <dbReference type="ARBA" id="ARBA00022989"/>
    </source>
</evidence>
<evidence type="ECO:0000256" key="4">
    <source>
        <dbReference type="ARBA" id="ARBA00023136"/>
    </source>
</evidence>
<comment type="subcellular location">
    <subcellularLocation>
        <location evidence="1">Membrane</location>
        <topology evidence="1">Multi-pass membrane protein</topology>
    </subcellularLocation>
</comment>
<dbReference type="RefSeq" id="WP_008824395.1">
    <property type="nucleotide sequence ID" value="NZ_AFNU02000008.1"/>
</dbReference>
<reference evidence="7 8" key="1">
    <citation type="journal article" date="2011" name="J. Bacteriol.">
        <title>Genome sequence of Haloplasma contractile, an unusual contractile bacterium from a deep-sea anoxic brine lake.</title>
        <authorList>
            <person name="Antunes A."/>
            <person name="Alam I."/>
            <person name="El Dorry H."/>
            <person name="Siam R."/>
            <person name="Robertson A."/>
            <person name="Bajic V.B."/>
            <person name="Stingl U."/>
        </authorList>
    </citation>
    <scope>NUCLEOTIDE SEQUENCE [LARGE SCALE GENOMIC DNA]</scope>
    <source>
        <strain evidence="7 8">SSD-17B</strain>
    </source>
</reference>
<dbReference type="eggNOG" id="COG2881">
    <property type="taxonomic scope" value="Bacteria"/>
</dbReference>